<dbReference type="eggNOG" id="COG3685">
    <property type="taxonomic scope" value="Bacteria"/>
</dbReference>
<protein>
    <submittedName>
        <fullName evidence="1">Uncharacterized protein</fullName>
    </submittedName>
</protein>
<dbReference type="AlphaFoldDB" id="D7CTK3"/>
<dbReference type="OrthoDB" id="9795056at2"/>
<dbReference type="InterPro" id="IPR009078">
    <property type="entry name" value="Ferritin-like_SF"/>
</dbReference>
<dbReference type="Proteomes" id="UP000000379">
    <property type="component" value="Chromosome"/>
</dbReference>
<keyword evidence="2" id="KW-1185">Reference proteome</keyword>
<dbReference type="PANTHER" id="PTHR30565">
    <property type="entry name" value="PROTEIN YCIF"/>
    <property type="match status" value="1"/>
</dbReference>
<proteinExistence type="predicted"/>
<sequence length="163" mass="17706">MSLNSLQDLFVEQLQDLYSAEGQFAQAQPKLAEAASSSELKAGIMQHVDETKKQLERLEKVAELCGVGSLKGKTCQAAKGLVAEAQELLEEEADPKVLDAGIIAALQRVEHYEMAGYGTVVAYAKQLGHDEAFKLLQETLEEEKATDEKLSQLAETAINQQAA</sequence>
<name>D7CTK3_TRURR</name>
<dbReference type="PANTHER" id="PTHR30565:SF9">
    <property type="entry name" value="PROTEIN YCIF"/>
    <property type="match status" value="1"/>
</dbReference>
<accession>D7CTK3</accession>
<evidence type="ECO:0000313" key="1">
    <source>
        <dbReference type="EMBL" id="ADI13860.1"/>
    </source>
</evidence>
<dbReference type="STRING" id="649638.Trad_0724"/>
<dbReference type="HOGENOM" id="CLU_102561_0_0_0"/>
<dbReference type="Gene3D" id="1.20.1260.10">
    <property type="match status" value="1"/>
</dbReference>
<dbReference type="InterPro" id="IPR047114">
    <property type="entry name" value="YciF"/>
</dbReference>
<dbReference type="InterPro" id="IPR010287">
    <property type="entry name" value="DUF892_YciF-like"/>
</dbReference>
<evidence type="ECO:0000313" key="2">
    <source>
        <dbReference type="Proteomes" id="UP000000379"/>
    </source>
</evidence>
<dbReference type="CDD" id="cd07909">
    <property type="entry name" value="YciF"/>
    <property type="match status" value="1"/>
</dbReference>
<dbReference type="EMBL" id="CP002049">
    <property type="protein sequence ID" value="ADI13860.1"/>
    <property type="molecule type" value="Genomic_DNA"/>
</dbReference>
<dbReference type="RefSeq" id="WP_013177232.1">
    <property type="nucleotide sequence ID" value="NC_014221.1"/>
</dbReference>
<dbReference type="KEGG" id="tra:Trad_0724"/>
<reference evidence="2" key="1">
    <citation type="submission" date="2010-05" db="EMBL/GenBank/DDBJ databases">
        <title>The complete genome of Truepera radiovictris DSM 17093.</title>
        <authorList>
            <consortium name="US DOE Joint Genome Institute (JGI-PGF)"/>
            <person name="Lucas S."/>
            <person name="Copeland A."/>
            <person name="Lapidus A."/>
            <person name="Glavina del Rio T."/>
            <person name="Dalin E."/>
            <person name="Tice H."/>
            <person name="Bruce D."/>
            <person name="Goodwin L."/>
            <person name="Pitluck S."/>
            <person name="Kyrpides N."/>
            <person name="Mavromatis K."/>
            <person name="Ovchinnikova G."/>
            <person name="Munk A.C."/>
            <person name="Detter J.C."/>
            <person name="Han C."/>
            <person name="Tapia R."/>
            <person name="Land M."/>
            <person name="Hauser L."/>
            <person name="Markowitz V."/>
            <person name="Cheng J.-F."/>
            <person name="Hugenholtz P."/>
            <person name="Woyke T."/>
            <person name="Wu D."/>
            <person name="Tindall B."/>
            <person name="Pomrenke H.G."/>
            <person name="Brambilla E."/>
            <person name="Klenk H.-P."/>
            <person name="Eisen J.A."/>
        </authorList>
    </citation>
    <scope>NUCLEOTIDE SEQUENCE [LARGE SCALE GENOMIC DNA]</scope>
    <source>
        <strain evidence="2">DSM 17093 / CIP 108686 / LMG 22925 / RQ-24</strain>
    </source>
</reference>
<organism evidence="1 2">
    <name type="scientific">Truepera radiovictrix (strain DSM 17093 / CIP 108686 / LMG 22925 / RQ-24)</name>
    <dbReference type="NCBI Taxonomy" id="649638"/>
    <lineage>
        <taxon>Bacteria</taxon>
        <taxon>Thermotogati</taxon>
        <taxon>Deinococcota</taxon>
        <taxon>Deinococci</taxon>
        <taxon>Trueperales</taxon>
        <taxon>Trueperaceae</taxon>
        <taxon>Truepera</taxon>
    </lineage>
</organism>
<dbReference type="InterPro" id="IPR012347">
    <property type="entry name" value="Ferritin-like"/>
</dbReference>
<dbReference type="Pfam" id="PF05974">
    <property type="entry name" value="DUF892"/>
    <property type="match status" value="1"/>
</dbReference>
<gene>
    <name evidence="1" type="ordered locus">Trad_0724</name>
</gene>
<reference evidence="1 2" key="2">
    <citation type="journal article" date="2011" name="Stand. Genomic Sci.">
        <title>Complete genome sequence of Truepera radiovictrix type strain (RQ-24).</title>
        <authorList>
            <person name="Ivanova N."/>
            <person name="Rohde C."/>
            <person name="Munk C."/>
            <person name="Nolan M."/>
            <person name="Lucas S."/>
            <person name="Del Rio T.G."/>
            <person name="Tice H."/>
            <person name="Deshpande S."/>
            <person name="Cheng J.F."/>
            <person name="Tapia R."/>
            <person name="Han C."/>
            <person name="Goodwin L."/>
            <person name="Pitluck S."/>
            <person name="Liolios K."/>
            <person name="Mavromatis K."/>
            <person name="Mikhailova N."/>
            <person name="Pati A."/>
            <person name="Chen A."/>
            <person name="Palaniappan K."/>
            <person name="Land M."/>
            <person name="Hauser L."/>
            <person name="Chang Y.J."/>
            <person name="Jeffries C.D."/>
            <person name="Brambilla E."/>
            <person name="Rohde M."/>
            <person name="Goker M."/>
            <person name="Tindall B.J."/>
            <person name="Woyke T."/>
            <person name="Bristow J."/>
            <person name="Eisen J.A."/>
            <person name="Markowitz V."/>
            <person name="Hugenholtz P."/>
            <person name="Kyrpides N.C."/>
            <person name="Klenk H.P."/>
            <person name="Lapidus A."/>
        </authorList>
    </citation>
    <scope>NUCLEOTIDE SEQUENCE [LARGE SCALE GENOMIC DNA]</scope>
    <source>
        <strain evidence="2">DSM 17093 / CIP 108686 / LMG 22925 / RQ-24</strain>
    </source>
</reference>
<dbReference type="SUPFAM" id="SSF47240">
    <property type="entry name" value="Ferritin-like"/>
    <property type="match status" value="1"/>
</dbReference>